<reference evidence="5 6" key="1">
    <citation type="submission" date="2019-12" db="EMBL/GenBank/DDBJ databases">
        <title>The whole genome sequencing of a strain isolated from a Mars analog, Dalangtan Playa.</title>
        <authorList>
            <person name="Huang T."/>
        </authorList>
    </citation>
    <scope>NUCLEOTIDE SEQUENCE [LARGE SCALE GENOMIC DNA]</scope>
    <source>
        <strain evidence="5 6">DP4-553-S</strain>
    </source>
</reference>
<dbReference type="InterPro" id="IPR001932">
    <property type="entry name" value="PPM-type_phosphatase-like_dom"/>
</dbReference>
<evidence type="ECO:0000259" key="4">
    <source>
        <dbReference type="PROSITE" id="PS51746"/>
    </source>
</evidence>
<dbReference type="InterPro" id="IPR052016">
    <property type="entry name" value="Bact_Sigma-Reg"/>
</dbReference>
<dbReference type="PANTHER" id="PTHR43156:SF14">
    <property type="entry name" value="PHOSPHOSERINE PHOSPHATASE RSBP"/>
    <property type="match status" value="1"/>
</dbReference>
<dbReference type="SUPFAM" id="SSF81606">
    <property type="entry name" value="PP2C-like"/>
    <property type="match status" value="1"/>
</dbReference>
<dbReference type="CDD" id="cd00130">
    <property type="entry name" value="PAS"/>
    <property type="match status" value="1"/>
</dbReference>
<feature type="domain" description="PPM-type phosphatase" evidence="4">
    <location>
        <begin position="177"/>
        <end position="388"/>
    </location>
</feature>
<protein>
    <submittedName>
        <fullName evidence="5">SpoIIE family protein phosphatase</fullName>
    </submittedName>
</protein>
<proteinExistence type="predicted"/>
<keyword evidence="2" id="KW-0175">Coiled coil</keyword>
<keyword evidence="6" id="KW-1185">Reference proteome</keyword>
<dbReference type="Gene3D" id="3.30.450.20">
    <property type="entry name" value="PAS domain"/>
    <property type="match status" value="1"/>
</dbReference>
<keyword evidence="1" id="KW-0378">Hydrolase</keyword>
<accession>A0ABX7VQU9</accession>
<dbReference type="InterPro" id="IPR035965">
    <property type="entry name" value="PAS-like_dom_sf"/>
</dbReference>
<dbReference type="PROSITE" id="PS50112">
    <property type="entry name" value="PAS"/>
    <property type="match status" value="1"/>
</dbReference>
<dbReference type="NCBIfam" id="TIGR00229">
    <property type="entry name" value="sensory_box"/>
    <property type="match status" value="1"/>
</dbReference>
<dbReference type="Proteomes" id="UP000665043">
    <property type="component" value="Chromosome"/>
</dbReference>
<dbReference type="InterPro" id="IPR036457">
    <property type="entry name" value="PPM-type-like_dom_sf"/>
</dbReference>
<dbReference type="Gene3D" id="3.60.40.10">
    <property type="entry name" value="PPM-type phosphatase domain"/>
    <property type="match status" value="1"/>
</dbReference>
<dbReference type="EMBL" id="CP046956">
    <property type="protein sequence ID" value="QTM98349.1"/>
    <property type="molecule type" value="Genomic_DNA"/>
</dbReference>
<evidence type="ECO:0000313" key="6">
    <source>
        <dbReference type="Proteomes" id="UP000665043"/>
    </source>
</evidence>
<name>A0ABX7VQU9_9BACI</name>
<dbReference type="SUPFAM" id="SSF55785">
    <property type="entry name" value="PYP-like sensor domain (PAS domain)"/>
    <property type="match status" value="1"/>
</dbReference>
<dbReference type="Pfam" id="PF07228">
    <property type="entry name" value="SpoIIE"/>
    <property type="match status" value="1"/>
</dbReference>
<evidence type="ECO:0000256" key="1">
    <source>
        <dbReference type="ARBA" id="ARBA00022801"/>
    </source>
</evidence>
<gene>
    <name evidence="5" type="ORF">ERJ70_02870</name>
</gene>
<dbReference type="SMART" id="SM00331">
    <property type="entry name" value="PP2C_SIG"/>
    <property type="match status" value="1"/>
</dbReference>
<feature type="domain" description="PAS" evidence="3">
    <location>
        <begin position="1"/>
        <end position="51"/>
    </location>
</feature>
<dbReference type="Pfam" id="PF13426">
    <property type="entry name" value="PAS_9"/>
    <property type="match status" value="1"/>
</dbReference>
<dbReference type="RefSeq" id="WP_209367061.1">
    <property type="nucleotide sequence ID" value="NZ_CP046956.1"/>
</dbReference>
<organism evidence="5 6">
    <name type="scientific">Sediminibacillus dalangtanensis</name>
    <dbReference type="NCBI Taxonomy" id="2729421"/>
    <lineage>
        <taxon>Bacteria</taxon>
        <taxon>Bacillati</taxon>
        <taxon>Bacillota</taxon>
        <taxon>Bacilli</taxon>
        <taxon>Bacillales</taxon>
        <taxon>Bacillaceae</taxon>
        <taxon>Sediminibacillus</taxon>
    </lineage>
</organism>
<sequence>MDEQLNQAPCGFLTLSTEGTIFSVNEMLLRLLGYQRAELDGQHINVILSPSAQMFFQLYFIPMVTHKGFVEEMYLSLMNHQSEEIPILLNASMKKDSQPSLIDCVFLPMQRRNDYEDQLLFANKVAKDALNKKQEAMEALEAKQAQLIKINKQNQNELQLAKKIQETSLTDAFGNAKIQIESYYKASKELSGDIYGFYQINDHQYGVILLDVMGHGISSALVTMSLQSLYQKVIPKGTSPASVMKELDSHLHYLFHHDEEAWHYCTAIYLLIDTEKQTMEYINSGHPPAIYQNKQGKQETLGATNPPLGTFEGTTYHSKTIKYAKGSRLLLYTDGVSELIGYDYMEEFLRYAKTNSLCHMKEELVRELQQKQHSYDQKDDQCFILVDLKS</sequence>
<dbReference type="PANTHER" id="PTHR43156">
    <property type="entry name" value="STAGE II SPORULATION PROTEIN E-RELATED"/>
    <property type="match status" value="1"/>
</dbReference>
<evidence type="ECO:0000256" key="2">
    <source>
        <dbReference type="SAM" id="Coils"/>
    </source>
</evidence>
<evidence type="ECO:0000259" key="3">
    <source>
        <dbReference type="PROSITE" id="PS50112"/>
    </source>
</evidence>
<feature type="coiled-coil region" evidence="2">
    <location>
        <begin position="123"/>
        <end position="157"/>
    </location>
</feature>
<evidence type="ECO:0000313" key="5">
    <source>
        <dbReference type="EMBL" id="QTM98349.1"/>
    </source>
</evidence>
<dbReference type="InterPro" id="IPR000014">
    <property type="entry name" value="PAS"/>
</dbReference>
<dbReference type="PROSITE" id="PS51746">
    <property type="entry name" value="PPM_2"/>
    <property type="match status" value="1"/>
</dbReference>